<gene>
    <name evidence="1" type="ORF">NE237_006931</name>
</gene>
<keyword evidence="2" id="KW-1185">Reference proteome</keyword>
<name>A0A9Q0KNG3_9MAGN</name>
<dbReference type="EMBL" id="JAMYWD010000004">
    <property type="protein sequence ID" value="KAJ4973757.1"/>
    <property type="molecule type" value="Genomic_DNA"/>
</dbReference>
<accession>A0A9Q0KNG3</accession>
<proteinExistence type="predicted"/>
<comment type="caution">
    <text evidence="1">The sequence shown here is derived from an EMBL/GenBank/DDBJ whole genome shotgun (WGS) entry which is preliminary data.</text>
</comment>
<dbReference type="AlphaFoldDB" id="A0A9Q0KNG3"/>
<reference evidence="1" key="1">
    <citation type="journal article" date="2023" name="Plant J.">
        <title>The genome of the king protea, Protea cynaroides.</title>
        <authorList>
            <person name="Chang J."/>
            <person name="Duong T.A."/>
            <person name="Schoeman C."/>
            <person name="Ma X."/>
            <person name="Roodt D."/>
            <person name="Barker N."/>
            <person name="Li Z."/>
            <person name="Van de Peer Y."/>
            <person name="Mizrachi E."/>
        </authorList>
    </citation>
    <scope>NUCLEOTIDE SEQUENCE</scope>
    <source>
        <tissue evidence="1">Young leaves</tissue>
    </source>
</reference>
<protein>
    <submittedName>
        <fullName evidence="1">Uncharacterized protein</fullName>
    </submittedName>
</protein>
<evidence type="ECO:0000313" key="1">
    <source>
        <dbReference type="EMBL" id="KAJ4973757.1"/>
    </source>
</evidence>
<evidence type="ECO:0000313" key="2">
    <source>
        <dbReference type="Proteomes" id="UP001141806"/>
    </source>
</evidence>
<organism evidence="1 2">
    <name type="scientific">Protea cynaroides</name>
    <dbReference type="NCBI Taxonomy" id="273540"/>
    <lineage>
        <taxon>Eukaryota</taxon>
        <taxon>Viridiplantae</taxon>
        <taxon>Streptophyta</taxon>
        <taxon>Embryophyta</taxon>
        <taxon>Tracheophyta</taxon>
        <taxon>Spermatophyta</taxon>
        <taxon>Magnoliopsida</taxon>
        <taxon>Proteales</taxon>
        <taxon>Proteaceae</taxon>
        <taxon>Protea</taxon>
    </lineage>
</organism>
<sequence>MVFQHKVVVFQRIPIAHKTVAWFMLNSNGTMLANTVSHMVNSGLKPDGVANSGGYCWKPLLCSRLTVGAGGAATFVGLGEYGALTLAALGFDGLDSVAAELVQFAEIDYEQALLHPSLEVGGY</sequence>
<dbReference type="Proteomes" id="UP001141806">
    <property type="component" value="Unassembled WGS sequence"/>
</dbReference>